<keyword evidence="1" id="KW-0472">Membrane</keyword>
<evidence type="ECO:0000313" key="3">
    <source>
        <dbReference type="Proteomes" id="UP001470230"/>
    </source>
</evidence>
<reference evidence="2 3" key="1">
    <citation type="submission" date="2024-04" db="EMBL/GenBank/DDBJ databases">
        <title>Tritrichomonas musculus Genome.</title>
        <authorList>
            <person name="Alves-Ferreira E."/>
            <person name="Grigg M."/>
            <person name="Lorenzi H."/>
            <person name="Galac M."/>
        </authorList>
    </citation>
    <scope>NUCLEOTIDE SEQUENCE [LARGE SCALE GENOMIC DNA]</scope>
    <source>
        <strain evidence="2 3">EAF2021</strain>
    </source>
</reference>
<keyword evidence="3" id="KW-1185">Reference proteome</keyword>
<evidence type="ECO:0000313" key="2">
    <source>
        <dbReference type="EMBL" id="KAK8865426.1"/>
    </source>
</evidence>
<comment type="caution">
    <text evidence="2">The sequence shown here is derived from an EMBL/GenBank/DDBJ whole genome shotgun (WGS) entry which is preliminary data.</text>
</comment>
<evidence type="ECO:0000256" key="1">
    <source>
        <dbReference type="SAM" id="Phobius"/>
    </source>
</evidence>
<name>A0ABR2IP11_9EUKA</name>
<keyword evidence="1" id="KW-1133">Transmembrane helix</keyword>
<organism evidence="2 3">
    <name type="scientific">Tritrichomonas musculus</name>
    <dbReference type="NCBI Taxonomy" id="1915356"/>
    <lineage>
        <taxon>Eukaryota</taxon>
        <taxon>Metamonada</taxon>
        <taxon>Parabasalia</taxon>
        <taxon>Tritrichomonadida</taxon>
        <taxon>Tritrichomonadidae</taxon>
        <taxon>Tritrichomonas</taxon>
    </lineage>
</organism>
<protein>
    <submittedName>
        <fullName evidence="2">Uncharacterized protein</fullName>
    </submittedName>
</protein>
<feature type="transmembrane region" description="Helical" evidence="1">
    <location>
        <begin position="112"/>
        <end position="140"/>
    </location>
</feature>
<dbReference type="Proteomes" id="UP001470230">
    <property type="component" value="Unassembled WGS sequence"/>
</dbReference>
<sequence>MHFDLTEYMKRSKKEIIKLAVYVDIKVSARGEGMIRYFVNAENSVRLSIPRYLIALQDEVSSTFQIPLENFIENGGFYFTAFNDVYSEATLHLKWNVKDTRNLLDQVTHSKWFKIVLITLIVVLSLSIVVAIVVLIVWYVKYKKRRHRKHHHEENTNPTEDTKI</sequence>
<dbReference type="EMBL" id="JAPFFF010000016">
    <property type="protein sequence ID" value="KAK8865426.1"/>
    <property type="molecule type" value="Genomic_DNA"/>
</dbReference>
<keyword evidence="1" id="KW-0812">Transmembrane</keyword>
<gene>
    <name evidence="2" type="ORF">M9Y10_010972</name>
</gene>
<accession>A0ABR2IP11</accession>
<proteinExistence type="predicted"/>